<gene>
    <name evidence="2" type="primary">Hypp3411</name>
    <name evidence="2" type="ORF">BLAG_LOCUS20121</name>
</gene>
<reference evidence="2" key="1">
    <citation type="submission" date="2022-01" db="EMBL/GenBank/DDBJ databases">
        <authorList>
            <person name="Braso-Vives M."/>
        </authorList>
    </citation>
    <scope>NUCLEOTIDE SEQUENCE</scope>
</reference>
<dbReference type="AlphaFoldDB" id="A0A8K0A1X6"/>
<accession>A0A8K0A1X6</accession>
<evidence type="ECO:0000313" key="2">
    <source>
        <dbReference type="EMBL" id="CAH1266554.1"/>
    </source>
</evidence>
<dbReference type="EMBL" id="OV696690">
    <property type="protein sequence ID" value="CAH1266554.1"/>
    <property type="molecule type" value="Genomic_DNA"/>
</dbReference>
<organism evidence="2 3">
    <name type="scientific">Branchiostoma lanceolatum</name>
    <name type="common">Common lancelet</name>
    <name type="synonym">Amphioxus lanceolatum</name>
    <dbReference type="NCBI Taxonomy" id="7740"/>
    <lineage>
        <taxon>Eukaryota</taxon>
        <taxon>Metazoa</taxon>
        <taxon>Chordata</taxon>
        <taxon>Cephalochordata</taxon>
        <taxon>Leptocardii</taxon>
        <taxon>Amphioxiformes</taxon>
        <taxon>Branchiostomatidae</taxon>
        <taxon>Branchiostoma</taxon>
    </lineage>
</organism>
<dbReference type="Proteomes" id="UP000838412">
    <property type="component" value="Chromosome 5"/>
</dbReference>
<protein>
    <submittedName>
        <fullName evidence="2">Hypp3411 protein</fullName>
    </submittedName>
</protein>
<name>A0A8K0A1X6_BRALA</name>
<evidence type="ECO:0000313" key="3">
    <source>
        <dbReference type="Proteomes" id="UP000838412"/>
    </source>
</evidence>
<proteinExistence type="predicted"/>
<sequence length="142" mass="15921">MEGEPSPLLKWQKQRLLELVREFPEVSCLLDRALEKAEKAKKRKEATQLQQGDDEYATDAELLAAAESCLDHSELPVNTQVTTWGDITPAGIQGSDNRPSTSSASESASDSIQLEGWQKFWDHFTPYIYSSPWRVGSEHQVA</sequence>
<feature type="compositionally biased region" description="Low complexity" evidence="1">
    <location>
        <begin position="100"/>
        <end position="110"/>
    </location>
</feature>
<dbReference type="OrthoDB" id="10072098at2759"/>
<feature type="region of interest" description="Disordered" evidence="1">
    <location>
        <begin position="86"/>
        <end position="110"/>
    </location>
</feature>
<evidence type="ECO:0000256" key="1">
    <source>
        <dbReference type="SAM" id="MobiDB-lite"/>
    </source>
</evidence>
<keyword evidence="3" id="KW-1185">Reference proteome</keyword>